<evidence type="ECO:0000256" key="1">
    <source>
        <dbReference type="PROSITE-ProRule" id="PRU00076"/>
    </source>
</evidence>
<evidence type="ECO:0000259" key="4">
    <source>
        <dbReference type="PROSITE" id="PS50026"/>
    </source>
</evidence>
<feature type="disulfide bond" evidence="1">
    <location>
        <begin position="521"/>
        <end position="530"/>
    </location>
</feature>
<feature type="region of interest" description="Disordered" evidence="2">
    <location>
        <begin position="253"/>
        <end position="288"/>
    </location>
</feature>
<feature type="compositionally biased region" description="Low complexity" evidence="2">
    <location>
        <begin position="15"/>
        <end position="33"/>
    </location>
</feature>
<dbReference type="PROSITE" id="PS00022">
    <property type="entry name" value="EGF_1"/>
    <property type="match status" value="1"/>
</dbReference>
<dbReference type="InterPro" id="IPR000742">
    <property type="entry name" value="EGF"/>
</dbReference>
<comment type="caution">
    <text evidence="5">The sequence shown here is derived from an EMBL/GenBank/DDBJ whole genome shotgun (WGS) entry which is preliminary data.</text>
</comment>
<feature type="compositionally biased region" description="Basic and acidic residues" evidence="2">
    <location>
        <begin position="639"/>
        <end position="654"/>
    </location>
</feature>
<dbReference type="EMBL" id="JAPDRN010000018">
    <property type="protein sequence ID" value="KAJ9639204.1"/>
    <property type="molecule type" value="Genomic_DNA"/>
</dbReference>
<name>A0AA38Y8E8_9EURO</name>
<feature type="compositionally biased region" description="Polar residues" evidence="2">
    <location>
        <begin position="105"/>
        <end position="119"/>
    </location>
</feature>
<feature type="region of interest" description="Disordered" evidence="2">
    <location>
        <begin position="413"/>
        <end position="433"/>
    </location>
</feature>
<comment type="caution">
    <text evidence="1">Lacks conserved residue(s) required for the propagation of feature annotation.</text>
</comment>
<feature type="region of interest" description="Disordered" evidence="2">
    <location>
        <begin position="622"/>
        <end position="654"/>
    </location>
</feature>
<gene>
    <name evidence="5" type="ORF">H2204_003815</name>
</gene>
<evidence type="ECO:0000313" key="6">
    <source>
        <dbReference type="Proteomes" id="UP001172681"/>
    </source>
</evidence>
<organism evidence="5 6">
    <name type="scientific">Knufia peltigerae</name>
    <dbReference type="NCBI Taxonomy" id="1002370"/>
    <lineage>
        <taxon>Eukaryota</taxon>
        <taxon>Fungi</taxon>
        <taxon>Dikarya</taxon>
        <taxon>Ascomycota</taxon>
        <taxon>Pezizomycotina</taxon>
        <taxon>Eurotiomycetes</taxon>
        <taxon>Chaetothyriomycetidae</taxon>
        <taxon>Chaetothyriales</taxon>
        <taxon>Trichomeriaceae</taxon>
        <taxon>Knufia</taxon>
    </lineage>
</organism>
<reference evidence="5" key="1">
    <citation type="submission" date="2022-10" db="EMBL/GenBank/DDBJ databases">
        <title>Culturing micro-colonial fungi from biological soil crusts in the Mojave desert and describing Neophaeococcomyces mojavensis, and introducing the new genera and species Taxawa tesnikishii.</title>
        <authorList>
            <person name="Kurbessoian T."/>
            <person name="Stajich J.E."/>
        </authorList>
    </citation>
    <scope>NUCLEOTIDE SEQUENCE</scope>
    <source>
        <strain evidence="5">TK_35</strain>
    </source>
</reference>
<dbReference type="PANTHER" id="PTHR17178:SF0">
    <property type="entry name" value="SERGLYCIN"/>
    <property type="match status" value="1"/>
</dbReference>
<keyword evidence="1" id="KW-1015">Disulfide bond</keyword>
<feature type="region of interest" description="Disordered" evidence="2">
    <location>
        <begin position="1"/>
        <end position="208"/>
    </location>
</feature>
<evidence type="ECO:0000313" key="5">
    <source>
        <dbReference type="EMBL" id="KAJ9639204.1"/>
    </source>
</evidence>
<keyword evidence="1" id="KW-0245">EGF-like domain</keyword>
<keyword evidence="6" id="KW-1185">Reference proteome</keyword>
<feature type="region of interest" description="Disordered" evidence="2">
    <location>
        <begin position="674"/>
        <end position="728"/>
    </location>
</feature>
<feature type="compositionally biased region" description="Polar residues" evidence="2">
    <location>
        <begin position="177"/>
        <end position="197"/>
    </location>
</feature>
<sequence length="808" mass="86469">MSHARLPSQSNRFHYPQYANQQQQQPAADYAHPSQYQQNQQEFPPHPSIRLPANAKLNVRQVPLGVGVSPPPVRFASPQRPPQRPEGSGVLVQDFKFPTAPPVPESSTGNTKQDASQSPGRRYNVHESYMSSVLDDFVTPGTTPGSRSRGFPTPKRYSGSVYAESEALGVDERYDQGITSQNSSRSTSPENSPQIVRQASVGKRAKPAMTTIKNRNSHMGHEIPEEGAGNVTSTTRAAAMNALSAAVAAGITTKPPHFQPESSESRSYTPVRMPFDTSPPASPSADREYLQTPKSLSTIATTKLFEPTPSSSHSRKSTNPLLGLGIEQPSMSDKIPPNRRPPRLDMDAVKEAEQRGSTTSLSDLIRRATRLAANLDRGRTASRLGMLDMWGSSDKLSNANRHSTMSDMISAFPAPAAGGTPTNRKDGGWPLTEKGEAYASTTDLSKDPSRTKRRKCCGLRLPVFFIVLVVGIIVVAAAVLIPIFLIIVPRQHSKDNSCASIHPCENGGTSISSQDTCVCVCSNGFTGSQCETPGDVQDCTTTTLSEGSNQYKNATMGSSVMPSLLQAQSQFNISLNSSTILSLFSSNNLSCTSENSLVNFNSTSQSTKTRRFIMVPGLEPQSNRLASIDDSPAQPVVSKRVEDPRGFQFERRDDSVTVGTSNGIVFQATSATDIGAVPTPSSSDDRGVSTVTSVAESSSPTAAASSRSESSSPSATSSGSASKPTSTVTDKEVDFARVVVLFVLQQSRTLDVAVHAQQKMEDFFQQQTQGNSSTTVDVGEGNQRFSADFDAFSIKLGNGLVVGGTNAD</sequence>
<dbReference type="PROSITE" id="PS50026">
    <property type="entry name" value="EGF_3"/>
    <property type="match status" value="1"/>
</dbReference>
<feature type="domain" description="EGF-like" evidence="4">
    <location>
        <begin position="494"/>
        <end position="531"/>
    </location>
</feature>
<feature type="compositionally biased region" description="Pro residues" evidence="2">
    <location>
        <begin position="69"/>
        <end position="84"/>
    </location>
</feature>
<feature type="compositionally biased region" description="Polar residues" evidence="2">
    <location>
        <begin position="308"/>
        <end position="320"/>
    </location>
</feature>
<feature type="region of interest" description="Disordered" evidence="2">
    <location>
        <begin position="305"/>
        <end position="343"/>
    </location>
</feature>
<evidence type="ECO:0000256" key="3">
    <source>
        <dbReference type="SAM" id="Phobius"/>
    </source>
</evidence>
<keyword evidence="3" id="KW-0812">Transmembrane</keyword>
<feature type="compositionally biased region" description="Low complexity" evidence="2">
    <location>
        <begin position="688"/>
        <end position="727"/>
    </location>
</feature>
<dbReference type="SUPFAM" id="SSF57196">
    <property type="entry name" value="EGF/Laminin"/>
    <property type="match status" value="1"/>
</dbReference>
<dbReference type="PROSITE" id="PS01186">
    <property type="entry name" value="EGF_2"/>
    <property type="match status" value="1"/>
</dbReference>
<feature type="compositionally biased region" description="Low complexity" evidence="2">
    <location>
        <begin position="413"/>
        <end position="422"/>
    </location>
</feature>
<dbReference type="Gene3D" id="2.10.25.10">
    <property type="entry name" value="Laminin"/>
    <property type="match status" value="1"/>
</dbReference>
<accession>A0AA38Y8E8</accession>
<keyword evidence="3" id="KW-1133">Transmembrane helix</keyword>
<feature type="transmembrane region" description="Helical" evidence="3">
    <location>
        <begin position="463"/>
        <end position="487"/>
    </location>
</feature>
<evidence type="ECO:0000256" key="2">
    <source>
        <dbReference type="SAM" id="MobiDB-lite"/>
    </source>
</evidence>
<keyword evidence="3" id="KW-0472">Membrane</keyword>
<dbReference type="PANTHER" id="PTHR17178">
    <property type="entry name" value="SECRETORY GRANULE PROTEOGLYCAN CORE PROTEIN"/>
    <property type="match status" value="1"/>
</dbReference>
<dbReference type="CDD" id="cd00054">
    <property type="entry name" value="EGF_CA"/>
    <property type="match status" value="1"/>
</dbReference>
<protein>
    <recommendedName>
        <fullName evidence="4">EGF-like domain-containing protein</fullName>
    </recommendedName>
</protein>
<proteinExistence type="predicted"/>
<dbReference type="AlphaFoldDB" id="A0AA38Y8E8"/>
<dbReference type="Proteomes" id="UP001172681">
    <property type="component" value="Unassembled WGS sequence"/>
</dbReference>